<dbReference type="EMBL" id="BAAARJ010000041">
    <property type="protein sequence ID" value="GAA2640710.1"/>
    <property type="molecule type" value="Genomic_DNA"/>
</dbReference>
<keyword evidence="2" id="KW-1185">Reference proteome</keyword>
<gene>
    <name evidence="1" type="ORF">GCM10009863_67390</name>
</gene>
<evidence type="ECO:0000313" key="2">
    <source>
        <dbReference type="Proteomes" id="UP001501447"/>
    </source>
</evidence>
<proteinExistence type="predicted"/>
<evidence type="ECO:0000313" key="1">
    <source>
        <dbReference type="EMBL" id="GAA2640710.1"/>
    </source>
</evidence>
<name>A0ABN3R1N7_9ACTN</name>
<protein>
    <recommendedName>
        <fullName evidence="3">Chloramphenicol phosphotransferase</fullName>
    </recommendedName>
</protein>
<dbReference type="Proteomes" id="UP001501447">
    <property type="component" value="Unassembled WGS sequence"/>
</dbReference>
<evidence type="ECO:0008006" key="3">
    <source>
        <dbReference type="Google" id="ProtNLM"/>
    </source>
</evidence>
<dbReference type="RefSeq" id="WP_344570881.1">
    <property type="nucleotide sequence ID" value="NZ_BAAARJ010000041.1"/>
</dbReference>
<sequence length="59" mass="6529">MPPLAVLGSREAERFPEKFRGLGRGHYDICDAEQFDLVLDSSKLEPSERAQRVAGALKA</sequence>
<organism evidence="1 2">
    <name type="scientific">Streptomyces axinellae</name>
    <dbReference type="NCBI Taxonomy" id="552788"/>
    <lineage>
        <taxon>Bacteria</taxon>
        <taxon>Bacillati</taxon>
        <taxon>Actinomycetota</taxon>
        <taxon>Actinomycetes</taxon>
        <taxon>Kitasatosporales</taxon>
        <taxon>Streptomycetaceae</taxon>
        <taxon>Streptomyces</taxon>
    </lineage>
</organism>
<accession>A0ABN3R1N7</accession>
<comment type="caution">
    <text evidence="1">The sequence shown here is derived from an EMBL/GenBank/DDBJ whole genome shotgun (WGS) entry which is preliminary data.</text>
</comment>
<reference evidence="1 2" key="1">
    <citation type="journal article" date="2019" name="Int. J. Syst. Evol. Microbiol.">
        <title>The Global Catalogue of Microorganisms (GCM) 10K type strain sequencing project: providing services to taxonomists for standard genome sequencing and annotation.</title>
        <authorList>
            <consortium name="The Broad Institute Genomics Platform"/>
            <consortium name="The Broad Institute Genome Sequencing Center for Infectious Disease"/>
            <person name="Wu L."/>
            <person name="Ma J."/>
        </authorList>
    </citation>
    <scope>NUCLEOTIDE SEQUENCE [LARGE SCALE GENOMIC DNA]</scope>
    <source>
        <strain evidence="1 2">JCM 16373</strain>
    </source>
</reference>